<proteinExistence type="predicted"/>
<evidence type="ECO:0000313" key="1">
    <source>
        <dbReference type="EMBL" id="CAD7640046.1"/>
    </source>
</evidence>
<accession>A0A7R9LEN6</accession>
<reference evidence="1" key="1">
    <citation type="submission" date="2020-11" db="EMBL/GenBank/DDBJ databases">
        <authorList>
            <person name="Tran Van P."/>
        </authorList>
    </citation>
    <scope>NUCLEOTIDE SEQUENCE</scope>
</reference>
<dbReference type="Proteomes" id="UP000759131">
    <property type="component" value="Unassembled WGS sequence"/>
</dbReference>
<protein>
    <submittedName>
        <fullName evidence="1">Uncharacterized protein</fullName>
    </submittedName>
</protein>
<dbReference type="EMBL" id="CAJPIZ010022896">
    <property type="protein sequence ID" value="CAG2118073.1"/>
    <property type="molecule type" value="Genomic_DNA"/>
</dbReference>
<keyword evidence="2" id="KW-1185">Reference proteome</keyword>
<dbReference type="AlphaFoldDB" id="A0A7R9LEN6"/>
<sequence>MKMVQKIPVKVIVADPSTANRLTIFGLWTVSLHMANNHRPFIPVFPLI</sequence>
<gene>
    <name evidence="1" type="ORF">OSB1V03_LOCUS18025</name>
</gene>
<name>A0A7R9LEN6_9ACAR</name>
<evidence type="ECO:0000313" key="2">
    <source>
        <dbReference type="Proteomes" id="UP000759131"/>
    </source>
</evidence>
<dbReference type="EMBL" id="OC877471">
    <property type="protein sequence ID" value="CAD7640046.1"/>
    <property type="molecule type" value="Genomic_DNA"/>
</dbReference>
<organism evidence="1">
    <name type="scientific">Medioppia subpectinata</name>
    <dbReference type="NCBI Taxonomy" id="1979941"/>
    <lineage>
        <taxon>Eukaryota</taxon>
        <taxon>Metazoa</taxon>
        <taxon>Ecdysozoa</taxon>
        <taxon>Arthropoda</taxon>
        <taxon>Chelicerata</taxon>
        <taxon>Arachnida</taxon>
        <taxon>Acari</taxon>
        <taxon>Acariformes</taxon>
        <taxon>Sarcoptiformes</taxon>
        <taxon>Oribatida</taxon>
        <taxon>Brachypylina</taxon>
        <taxon>Oppioidea</taxon>
        <taxon>Oppiidae</taxon>
        <taxon>Medioppia</taxon>
    </lineage>
</organism>